<protein>
    <submittedName>
        <fullName evidence="2">T9SS type A sorting domain-containing protein</fullName>
    </submittedName>
</protein>
<gene>
    <name evidence="2" type="ORF">IAC47_06205</name>
</gene>
<dbReference type="EMBL" id="DXGG01000195">
    <property type="protein sequence ID" value="HIW87848.1"/>
    <property type="molecule type" value="Genomic_DNA"/>
</dbReference>
<name>A0A9D1RIS5_9BACT</name>
<evidence type="ECO:0000259" key="1">
    <source>
        <dbReference type="Pfam" id="PF20009"/>
    </source>
</evidence>
<dbReference type="InterPro" id="IPR026444">
    <property type="entry name" value="Secre_tail"/>
</dbReference>
<evidence type="ECO:0000313" key="3">
    <source>
        <dbReference type="Proteomes" id="UP000824267"/>
    </source>
</evidence>
<reference evidence="2" key="2">
    <citation type="submission" date="2021-04" db="EMBL/GenBank/DDBJ databases">
        <authorList>
            <person name="Gilroy R."/>
        </authorList>
    </citation>
    <scope>NUCLEOTIDE SEQUENCE</scope>
    <source>
        <strain evidence="2">Gambia16-930</strain>
    </source>
</reference>
<proteinExistence type="predicted"/>
<organism evidence="2 3">
    <name type="scientific">Candidatus Onthomorpha intestinigallinarum</name>
    <dbReference type="NCBI Taxonomy" id="2840880"/>
    <lineage>
        <taxon>Bacteria</taxon>
        <taxon>Pseudomonadati</taxon>
        <taxon>Bacteroidota</taxon>
        <taxon>Bacteroidia</taxon>
        <taxon>Bacteroidales</taxon>
        <taxon>Candidatus Onthomorpha</taxon>
    </lineage>
</organism>
<dbReference type="InterPro" id="IPR045474">
    <property type="entry name" value="GEVED"/>
</dbReference>
<dbReference type="NCBIfam" id="TIGR04183">
    <property type="entry name" value="Por_Secre_tail"/>
    <property type="match status" value="1"/>
</dbReference>
<dbReference type="SUPFAM" id="SSF51126">
    <property type="entry name" value="Pectin lyase-like"/>
    <property type="match status" value="1"/>
</dbReference>
<accession>A0A9D1RIS5</accession>
<comment type="caution">
    <text evidence="2">The sequence shown here is derived from an EMBL/GenBank/DDBJ whole genome shotgun (WGS) entry which is preliminary data.</text>
</comment>
<feature type="domain" description="GEVED" evidence="1">
    <location>
        <begin position="1188"/>
        <end position="1265"/>
    </location>
</feature>
<dbReference type="Pfam" id="PF20009">
    <property type="entry name" value="GEVED"/>
    <property type="match status" value="1"/>
</dbReference>
<evidence type="ECO:0000313" key="2">
    <source>
        <dbReference type="EMBL" id="HIW87848.1"/>
    </source>
</evidence>
<dbReference type="InterPro" id="IPR011050">
    <property type="entry name" value="Pectin_lyase_fold/virulence"/>
</dbReference>
<sequence>MTFAEPYYYDGVSNLVVEICFATDVTNGKVKVSQTDLEDFDVSLMYRTTSTDACAWEGNPSSSNRTRRPNVMFNVSSQGCISERGAVIVEVSDAPACDVGLLSLVSPEIGSNILAGIQTPVDVEFKNYGSDALTDLDIHWSINGVEQQVYAWSGNMAQNGVDTITLGNYSFEPGEIVIKAWIAKACDEVHTNDTIEAVLSSCLGNESSITQLTIGPDDDDSFANFTDFVEALVVSGLCGPIEVGVKPGTYDEQITIPAVVGNTEENNIVIKGLSEGVVLTYTSEDTEENRYVLSIDSLNHITFKDFTINVTDTVDFVVEVSNSDNVLFEGMNFTSPKVEETVLVSLHKNSNIGFVGNEFYGAASQILVEDTLRNLNVTANRFVDFATSGLTASLVENLTVEDNRLTTDTSKITLGAIVLDGIFGNLDILSNRIYLEKGTAVRTGITLKNSTFNQISPAFIANNEIAIIGSRNVTTNIACIGIELENVSWLNVYYNTVKIESSKNSTNSKALSVDGDGTNIQVQNNNLDNQGKGYAMYVKTPATQVSFSDNNNYTVNGSKFVAWGTDKSNLDLLRTVNGMDVNSVSVENPFTGDSTLSLIYPTDIVRAAEPLDDVPLDILDNFRPVSPKPTIGAYEYQFTGIDTGVPEIITPEEGEEYTENEPLTPVVQVKNFGNYTMNGFEITAVLKYDMYDDTEVQTLTETWTGTLSSLETMTYTFQQSFNPPLNLVYDEPMYMMVYTTVDGDTTHNNDTAYTSFLVTPAKDLRISGITPITERCNLTNVQFKTTIKNEGQYSITDADEISVTLFIENKPDVVITESLNFPYVDQTTMATFNKLDPGASLTYTFTQTVDLYPPEDKDTNWNVRTIVETVGDNVHDNDTSTMSSTVISLLSPAAPVVTDDHIPYATWGHPSAEQENNLAIKWYSSTVAPDPFYAPTSYAASKNYTTSQLFDDTTFYLRVFRTGAYPCKSDFSSVTVYLDDRAPVDASSIDIVEPIPEGWVYMSDQDTIKVRLVNHGTEPLSNFSVSYSIKPTSPSDAEEVVVTETCTATLQPNNVTQNNNFPQAYVYKFNTLADMSDPSKTYKIRAWVDAANDYTALNDTTNYLLVRPKNGKTLYCTPNITNPVSLDISRVQMGTVDNANSAFGATYTDYTETVSPIVLFKGVSDTLYVQVDYSSPMEIPESPVGGWIRVFMDWNRDGVFDAATELVASDTTWAGALFKSKIDVPANTMNGMTRMRIMLKQRGNSEEFDPCDTYGDGEVEDYKVQIRTVENVNAEMKRFVSPSEFAYTAQQEVKVLMSNSGLTPLTSAVIKWTLNDGQENTYNWSGNIESGASEPITLGTADLALGMNNLKAYVNVNGDTYNVNDTIKMNTYLFREFTIPYSTNFDEEEYNDHFYAYNLNLANPTNCWEMGTPASTNTTIKEAYSAPNCWKTVLDGKYPKNNESILYSPVFNIDLIKPDTLTFMLRSSVTTPTKMTIEYLNWENKWINLTAITDADGGVNAENWYDDADGTAFTTSRTWRQVSYSLAKVSHLFGNKFQLRFVFRSGNGSQSDGFAIDDISIKRALRPQDAGVVSVNLEPTNLPNYGSYYYPRVEIRNFGTQTLNNIEVCYISEGMYIPICESITSAGILPETTGEYTFQRGTYLTVDSPDPFEICAFTRLNPTDVYTDNDSTCASIVIGPLQKDVGIVDIVSPLEQIVSNDQVEVSLHIKNFGIDVISELPISYEVSGGNVNTEMIYFDPPLYNGDEYIYRFNQKFVASFGVVNLKCWTGLDGDFYHDNDTVYRRLEGSNTIRDLEAKSITIDDADPDNIAVQLDFMNRSSVGVSDITVGYYYNGDINNAVEEIYRLGNTVPAGTMGHHKFQAVLPRDTYTSITAYVTVPDEADRSNDTTNVLYMGYRDGVADTIYIEQTSAPDCKVQLRAHNAGTLGGNTQVTAHLVLNGDLANKITETFIWEYDEPNPELTRYMTFSTRIPRSENGTYNVMAWIDYPYDADHRNDTTHAYLVQSFVDLDEEAQSAEFELEQNKPNPFDNATSIGFTLPEAGYAKLVITNNLGQAVKTVEGKYGQGHNTIVLTDLKLPEGVYYYTMYYKNIKKGRKMIVVK</sequence>
<dbReference type="Proteomes" id="UP000824267">
    <property type="component" value="Unassembled WGS sequence"/>
</dbReference>
<reference evidence="2" key="1">
    <citation type="journal article" date="2021" name="PeerJ">
        <title>Extensive microbial diversity within the chicken gut microbiome revealed by metagenomics and culture.</title>
        <authorList>
            <person name="Gilroy R."/>
            <person name="Ravi A."/>
            <person name="Getino M."/>
            <person name="Pursley I."/>
            <person name="Horton D.L."/>
            <person name="Alikhan N.F."/>
            <person name="Baker D."/>
            <person name="Gharbi K."/>
            <person name="Hall N."/>
            <person name="Watson M."/>
            <person name="Adriaenssens E.M."/>
            <person name="Foster-Nyarko E."/>
            <person name="Jarju S."/>
            <person name="Secka A."/>
            <person name="Antonio M."/>
            <person name="Oren A."/>
            <person name="Chaudhuri R.R."/>
            <person name="La Ragione R."/>
            <person name="Hildebrand F."/>
            <person name="Pallen M.J."/>
        </authorList>
    </citation>
    <scope>NUCLEOTIDE SEQUENCE</scope>
    <source>
        <strain evidence="2">Gambia16-930</strain>
    </source>
</reference>